<name>A0A2B8BE68_9PROT</name>
<dbReference type="GO" id="GO:0047372">
    <property type="term" value="F:monoacylglycerol lipase activity"/>
    <property type="evidence" value="ECO:0007669"/>
    <property type="project" value="TreeGrafter"/>
</dbReference>
<dbReference type="InterPro" id="IPR000073">
    <property type="entry name" value="AB_hydrolase_1"/>
</dbReference>
<dbReference type="InterPro" id="IPR029058">
    <property type="entry name" value="AB_hydrolase_fold"/>
</dbReference>
<gene>
    <name evidence="2" type="ORF">CRT60_14720</name>
</gene>
<comment type="caution">
    <text evidence="2">The sequence shown here is derived from an EMBL/GenBank/DDBJ whole genome shotgun (WGS) entry which is preliminary data.</text>
</comment>
<feature type="domain" description="AB hydrolase-1" evidence="1">
    <location>
        <begin position="30"/>
        <end position="279"/>
    </location>
</feature>
<dbReference type="PANTHER" id="PTHR43798:SF33">
    <property type="entry name" value="HYDROLASE, PUTATIVE (AFU_ORTHOLOGUE AFUA_2G14860)-RELATED"/>
    <property type="match status" value="1"/>
</dbReference>
<reference evidence="3" key="1">
    <citation type="submission" date="2017-10" db="EMBL/GenBank/DDBJ databases">
        <authorList>
            <person name="Kravchenko I.K."/>
            <person name="Grouzdev D.S."/>
        </authorList>
    </citation>
    <scope>NUCLEOTIDE SEQUENCE [LARGE SCALE GENOMIC DNA]</scope>
    <source>
        <strain evidence="3">B2</strain>
    </source>
</reference>
<organism evidence="2 3">
    <name type="scientific">Azospirillum palustre</name>
    <dbReference type="NCBI Taxonomy" id="2044885"/>
    <lineage>
        <taxon>Bacteria</taxon>
        <taxon>Pseudomonadati</taxon>
        <taxon>Pseudomonadota</taxon>
        <taxon>Alphaproteobacteria</taxon>
        <taxon>Rhodospirillales</taxon>
        <taxon>Azospirillaceae</taxon>
        <taxon>Azospirillum</taxon>
    </lineage>
</organism>
<keyword evidence="2" id="KW-0378">Hydrolase</keyword>
<dbReference type="PRINTS" id="PR00412">
    <property type="entry name" value="EPOXHYDRLASE"/>
</dbReference>
<keyword evidence="3" id="KW-1185">Reference proteome</keyword>
<dbReference type="Pfam" id="PF00561">
    <property type="entry name" value="Abhydrolase_1"/>
    <property type="match status" value="1"/>
</dbReference>
<dbReference type="GO" id="GO:0046464">
    <property type="term" value="P:acylglycerol catabolic process"/>
    <property type="evidence" value="ECO:0007669"/>
    <property type="project" value="TreeGrafter"/>
</dbReference>
<evidence type="ECO:0000259" key="1">
    <source>
        <dbReference type="Pfam" id="PF00561"/>
    </source>
</evidence>
<protein>
    <submittedName>
        <fullName evidence="2">Alpha/beta hydrolase</fullName>
    </submittedName>
</protein>
<dbReference type="RefSeq" id="WP_098737176.1">
    <property type="nucleotide sequence ID" value="NZ_PDKW01000041.1"/>
</dbReference>
<dbReference type="SUPFAM" id="SSF53474">
    <property type="entry name" value="alpha/beta-Hydrolases"/>
    <property type="match status" value="1"/>
</dbReference>
<dbReference type="OrthoDB" id="9791366at2"/>
<dbReference type="InterPro" id="IPR050266">
    <property type="entry name" value="AB_hydrolase_sf"/>
</dbReference>
<dbReference type="Gene3D" id="3.40.50.1820">
    <property type="entry name" value="alpha/beta hydrolase"/>
    <property type="match status" value="1"/>
</dbReference>
<dbReference type="GO" id="GO:0016020">
    <property type="term" value="C:membrane"/>
    <property type="evidence" value="ECO:0007669"/>
    <property type="project" value="TreeGrafter"/>
</dbReference>
<accession>A0A2B8BE68</accession>
<dbReference type="Proteomes" id="UP000225379">
    <property type="component" value="Unassembled WGS sequence"/>
</dbReference>
<evidence type="ECO:0000313" key="3">
    <source>
        <dbReference type="Proteomes" id="UP000225379"/>
    </source>
</evidence>
<dbReference type="InterPro" id="IPR000639">
    <property type="entry name" value="Epox_hydrolase-like"/>
</dbReference>
<sequence>MTKFQTIDVPHLGGSKIGCRTATDYDPRLPTLVMINSFTTSSELYRRQFADANLTGKVNLLALEPYGHGATRTASEQFTYWDSAIANIQVLDRLGIKSAFVLGTSQGGWIAMRMALLAPSKIDGVIPLGTSMDCESAASRDLGCWDAPAFCDPWIADLATEVDSAWAPSDQYCNDLIDPAFGVNIDQETRAFWTSRLKENYKGDDGRSRLRMCTINLRDRDGLRGRLDGVVSPVLWLHGTEDVVYSVSHAQKEAKLFPRAKSVSFKAIEGGHHFLSATNPEEVNQEALTFIQKYWSGEARQAAE</sequence>
<dbReference type="AlphaFoldDB" id="A0A2B8BE68"/>
<evidence type="ECO:0000313" key="2">
    <source>
        <dbReference type="EMBL" id="PGH56211.1"/>
    </source>
</evidence>
<proteinExistence type="predicted"/>
<dbReference type="EMBL" id="PDKW01000041">
    <property type="protein sequence ID" value="PGH56211.1"/>
    <property type="molecule type" value="Genomic_DNA"/>
</dbReference>
<dbReference type="PANTHER" id="PTHR43798">
    <property type="entry name" value="MONOACYLGLYCEROL LIPASE"/>
    <property type="match status" value="1"/>
</dbReference>